<evidence type="ECO:0000313" key="2">
    <source>
        <dbReference type="Proteomes" id="UP000005945"/>
    </source>
</evidence>
<accession>A8SG54</accession>
<protein>
    <submittedName>
        <fullName evidence="1">Uncharacterized protein</fullName>
    </submittedName>
</protein>
<dbReference type="Proteomes" id="UP000005945">
    <property type="component" value="Unassembled WGS sequence"/>
</dbReference>
<gene>
    <name evidence="1" type="ORF">FAEPRAM212_02952</name>
</gene>
<evidence type="ECO:0000313" key="1">
    <source>
        <dbReference type="EMBL" id="EDP20166.1"/>
    </source>
</evidence>
<dbReference type="HOGENOM" id="CLU_3118044_0_0_9"/>
<dbReference type="AlphaFoldDB" id="A8SG54"/>
<proteinExistence type="predicted"/>
<reference evidence="1 2" key="2">
    <citation type="submission" date="2007-09" db="EMBL/GenBank/DDBJ databases">
        <authorList>
            <person name="Fulton L."/>
            <person name="Clifton S."/>
            <person name="Fulton B."/>
            <person name="Xu J."/>
            <person name="Minx P."/>
            <person name="Pepin K.H."/>
            <person name="Johnson M."/>
            <person name="Thiruvilangam P."/>
            <person name="Bhonagiri V."/>
            <person name="Nash W.E."/>
            <person name="Mardis E.R."/>
            <person name="Wilson R.K."/>
        </authorList>
    </citation>
    <scope>NUCLEOTIDE SEQUENCE [LARGE SCALE GENOMIC DNA]</scope>
    <source>
        <strain evidence="1 2">M21/2</strain>
    </source>
</reference>
<dbReference type="EMBL" id="ABED02000029">
    <property type="protein sequence ID" value="EDP20166.1"/>
    <property type="molecule type" value="Genomic_DNA"/>
</dbReference>
<comment type="caution">
    <text evidence="1">The sequence shown here is derived from an EMBL/GenBank/DDBJ whole genome shotgun (WGS) entry which is preliminary data.</text>
</comment>
<organism evidence="1 2">
    <name type="scientific">Faecalibacterium prausnitzii M21/2</name>
    <dbReference type="NCBI Taxonomy" id="411485"/>
    <lineage>
        <taxon>Bacteria</taxon>
        <taxon>Bacillati</taxon>
        <taxon>Bacillota</taxon>
        <taxon>Clostridia</taxon>
        <taxon>Eubacteriales</taxon>
        <taxon>Oscillospiraceae</taxon>
        <taxon>Faecalibacterium</taxon>
    </lineage>
</organism>
<name>A8SG54_9FIRM</name>
<sequence length="50" mass="5897">MSFFKIGVDLNGMSVSEYLPLYQSFTNRTHIRNGRRFDLSEKSQIIEKNK</sequence>
<reference evidence="1 2" key="1">
    <citation type="submission" date="2007-09" db="EMBL/GenBank/DDBJ databases">
        <title>Draft genome sequence of Faecalibacterium prausnitzii M21/2.</title>
        <authorList>
            <person name="Sudarsanam P."/>
            <person name="Ley R."/>
            <person name="Guruge J."/>
            <person name="Turnbaugh P.J."/>
            <person name="Mahowald M."/>
            <person name="Liep D."/>
            <person name="Gordon J."/>
        </authorList>
    </citation>
    <scope>NUCLEOTIDE SEQUENCE [LARGE SCALE GENOMIC DNA]</scope>
    <source>
        <strain evidence="1 2">M21/2</strain>
    </source>
</reference>